<dbReference type="GO" id="GO:0016787">
    <property type="term" value="F:hydrolase activity"/>
    <property type="evidence" value="ECO:0007669"/>
    <property type="project" value="UniProtKB-KW"/>
</dbReference>
<dbReference type="Proteomes" id="UP000634206">
    <property type="component" value="Unassembled WGS sequence"/>
</dbReference>
<dbReference type="Pfam" id="PF16153">
    <property type="entry name" value="DUF4861"/>
    <property type="match status" value="1"/>
</dbReference>
<evidence type="ECO:0000313" key="3">
    <source>
        <dbReference type="EMBL" id="MBK1855359.1"/>
    </source>
</evidence>
<dbReference type="InterPro" id="IPR012341">
    <property type="entry name" value="6hp_glycosidase-like_sf"/>
</dbReference>
<dbReference type="InterPro" id="IPR052043">
    <property type="entry name" value="PolySaccharide_Degr_Enz"/>
</dbReference>
<evidence type="ECO:0000256" key="2">
    <source>
        <dbReference type="SAM" id="SignalP"/>
    </source>
</evidence>
<dbReference type="PANTHER" id="PTHR33886:SF8">
    <property type="entry name" value="UNSATURATED RHAMNOGALACTURONAN HYDROLASE (EUROFUNG)"/>
    <property type="match status" value="1"/>
</dbReference>
<reference evidence="3" key="1">
    <citation type="submission" date="2021-01" db="EMBL/GenBank/DDBJ databases">
        <title>Modified the classification status of verrucomicrobia.</title>
        <authorList>
            <person name="Feng X."/>
        </authorList>
    </citation>
    <scope>NUCLEOTIDE SEQUENCE</scope>
    <source>
        <strain evidence="3">5K15</strain>
    </source>
</reference>
<dbReference type="GO" id="GO:0005975">
    <property type="term" value="P:carbohydrate metabolic process"/>
    <property type="evidence" value="ECO:0007669"/>
    <property type="project" value="InterPro"/>
</dbReference>
<dbReference type="RefSeq" id="WP_309489972.1">
    <property type="nucleotide sequence ID" value="NZ_JAENIG010000006.1"/>
</dbReference>
<dbReference type="Gene3D" id="1.50.10.10">
    <property type="match status" value="1"/>
</dbReference>
<dbReference type="SUPFAM" id="SSF48208">
    <property type="entry name" value="Six-hairpin glycosidases"/>
    <property type="match status" value="1"/>
</dbReference>
<gene>
    <name evidence="3" type="ORF">JIN83_10340</name>
</gene>
<feature type="signal peptide" evidence="2">
    <location>
        <begin position="1"/>
        <end position="23"/>
    </location>
</feature>
<organism evidence="3 4">
    <name type="scientific">Oceaniferula flava</name>
    <dbReference type="NCBI Taxonomy" id="2800421"/>
    <lineage>
        <taxon>Bacteria</taxon>
        <taxon>Pseudomonadati</taxon>
        <taxon>Verrucomicrobiota</taxon>
        <taxon>Verrucomicrobiia</taxon>
        <taxon>Verrucomicrobiales</taxon>
        <taxon>Verrucomicrobiaceae</taxon>
        <taxon>Oceaniferula</taxon>
    </lineage>
</organism>
<dbReference type="PANTHER" id="PTHR33886">
    <property type="entry name" value="UNSATURATED RHAMNOGALACTURONAN HYDROLASE (EUROFUNG)"/>
    <property type="match status" value="1"/>
</dbReference>
<protein>
    <submittedName>
        <fullName evidence="3">Glycoside hydrolase family 88 protein</fullName>
    </submittedName>
</protein>
<sequence>MKPISHILLTLSVSTAALVPAVAQEKPAVSAASTAPVSPAFSSAVKADAILKVANAVADWQLANPYERADWDWTEGALWTGMMAHVQTTGEEKYHRALLKVSEDLDYQLGPRIDFADDHCVGQLHLWHYLRDELPKQIEPTQKLMDLWVDRPHDEELQWENHVHMREWAWCDSLYMAPPTLAMIYAATGEAKYLENVDELWWKSSDFLYDKESHLFWRDSKYFTREEANGEKVFWSRGNGWVFAGLCHVLQHMPADHPTRPKYLQQFKEMAAKLKSLQLEDGSWHAALLDPESFPVPESSGTAFFTYGFLWGINNGVLAEADFKPAAIRGWQRLVNNVHANGKLGYVQPIGENPKKVTYDQTAVYGVGGFLLAAHELHKHLILSSAKLATFTASNPGRQNRLNEVVSMDWKKATALVSGITPENAAVRDTVTGYFLPVQVLDDNADGSPDRLLFQSDFTPSEKRTFQLLACAGVMPQAEKSQLMARYVPERKDDFVWENDRIAFRAYGPKLAVEKARGGIDVWTKSVRYSIANAWYKLDNYHKDNGTGLDGYKVGDTLGCGGVGYLDADDKLYTSPVYSSHKVVEQGPLRLKFVLSYAPVEIGQAKITETRTFTMLAGEHHFTVSSAFKVEGDATGIRPVAGITTRDPKAKASFSNKDIVSYRDPVMSKDEGFINTFLISDGKTVREKKHFLKEMAEDLSQPVSFGAGAIWRKIEANQRTDLSLMLYRTSHAQNRPIKVDE</sequence>
<dbReference type="InterPro" id="IPR032342">
    <property type="entry name" value="DUF4861"/>
</dbReference>
<dbReference type="AlphaFoldDB" id="A0AAE2VE43"/>
<dbReference type="InterPro" id="IPR010905">
    <property type="entry name" value="Glyco_hydro_88"/>
</dbReference>
<keyword evidence="2" id="KW-0732">Signal</keyword>
<proteinExistence type="predicted"/>
<comment type="caution">
    <text evidence="3">The sequence shown here is derived from an EMBL/GenBank/DDBJ whole genome shotgun (WGS) entry which is preliminary data.</text>
</comment>
<dbReference type="Pfam" id="PF07470">
    <property type="entry name" value="Glyco_hydro_88"/>
    <property type="match status" value="1"/>
</dbReference>
<evidence type="ECO:0000256" key="1">
    <source>
        <dbReference type="ARBA" id="ARBA00022801"/>
    </source>
</evidence>
<keyword evidence="1 3" id="KW-0378">Hydrolase</keyword>
<dbReference type="InterPro" id="IPR008928">
    <property type="entry name" value="6-hairpin_glycosidase_sf"/>
</dbReference>
<keyword evidence="4" id="KW-1185">Reference proteome</keyword>
<accession>A0AAE2VE43</accession>
<feature type="chain" id="PRO_5042253979" evidence="2">
    <location>
        <begin position="24"/>
        <end position="741"/>
    </location>
</feature>
<name>A0AAE2VE43_9BACT</name>
<evidence type="ECO:0000313" key="4">
    <source>
        <dbReference type="Proteomes" id="UP000634206"/>
    </source>
</evidence>
<dbReference type="EMBL" id="JAENIG010000006">
    <property type="protein sequence ID" value="MBK1855359.1"/>
    <property type="molecule type" value="Genomic_DNA"/>
</dbReference>